<keyword evidence="4" id="KW-0963">Cytoplasm</keyword>
<dbReference type="InterPro" id="IPR029460">
    <property type="entry name" value="DNAPol_HHH"/>
</dbReference>
<dbReference type="Gene3D" id="1.10.10.1600">
    <property type="entry name" value="Bacterial DNA polymerase III alpha subunit, thumb domain"/>
    <property type="match status" value="1"/>
</dbReference>
<dbReference type="Pfam" id="PF07733">
    <property type="entry name" value="DNA_pol3_alpha"/>
    <property type="match status" value="1"/>
</dbReference>
<dbReference type="FunFam" id="2.40.50.140:FF:000106">
    <property type="entry name" value="DNA polymerase III subunit alpha"/>
    <property type="match status" value="1"/>
</dbReference>
<dbReference type="PANTHER" id="PTHR32294:SF0">
    <property type="entry name" value="DNA POLYMERASE III SUBUNIT ALPHA"/>
    <property type="match status" value="1"/>
</dbReference>
<dbReference type="InterPro" id="IPR004365">
    <property type="entry name" value="NA-bd_OB_tRNA"/>
</dbReference>
<dbReference type="OrthoDB" id="9803237at2"/>
<dbReference type="FunFam" id="1.10.10.1600:FF:000001">
    <property type="entry name" value="DNA polymerase III subunit alpha"/>
    <property type="match status" value="1"/>
</dbReference>
<dbReference type="Gene3D" id="3.20.20.140">
    <property type="entry name" value="Metal-dependent hydrolases"/>
    <property type="match status" value="1"/>
</dbReference>
<dbReference type="SUPFAM" id="SSF89550">
    <property type="entry name" value="PHP domain-like"/>
    <property type="match status" value="1"/>
</dbReference>
<dbReference type="GO" id="GO:0006260">
    <property type="term" value="P:DNA replication"/>
    <property type="evidence" value="ECO:0007669"/>
    <property type="project" value="UniProtKB-KW"/>
</dbReference>
<keyword evidence="7" id="KW-0235">DNA replication</keyword>
<evidence type="ECO:0000256" key="1">
    <source>
        <dbReference type="ARBA" id="ARBA00004496"/>
    </source>
</evidence>
<comment type="subcellular location">
    <subcellularLocation>
        <location evidence="1">Cytoplasm</location>
    </subcellularLocation>
</comment>
<keyword evidence="12" id="KW-1185">Reference proteome</keyword>
<dbReference type="Pfam" id="PF20914">
    <property type="entry name" value="DNA_pol_IIIA_C"/>
    <property type="match status" value="1"/>
</dbReference>
<evidence type="ECO:0000256" key="4">
    <source>
        <dbReference type="ARBA" id="ARBA00022490"/>
    </source>
</evidence>
<dbReference type="CDD" id="cd07433">
    <property type="entry name" value="PHP_PolIIIA_DnaE1"/>
    <property type="match status" value="1"/>
</dbReference>
<dbReference type="Gene3D" id="1.10.150.870">
    <property type="match status" value="1"/>
</dbReference>
<feature type="domain" description="Polymerase/histidinol phosphatase N-terminal" evidence="10">
    <location>
        <begin position="6"/>
        <end position="73"/>
    </location>
</feature>
<evidence type="ECO:0000256" key="7">
    <source>
        <dbReference type="ARBA" id="ARBA00022705"/>
    </source>
</evidence>
<dbReference type="Proteomes" id="UP000235116">
    <property type="component" value="Chromosome"/>
</dbReference>
<dbReference type="InterPro" id="IPR040982">
    <property type="entry name" value="DNA_pol3_finger"/>
</dbReference>
<dbReference type="SMART" id="SM00481">
    <property type="entry name" value="POLIIIAc"/>
    <property type="match status" value="1"/>
</dbReference>
<evidence type="ECO:0000256" key="9">
    <source>
        <dbReference type="ARBA" id="ARBA00049244"/>
    </source>
</evidence>
<dbReference type="FunFam" id="1.10.150.870:FF:000001">
    <property type="entry name" value="DNA polymerase III subunit alpha"/>
    <property type="match status" value="1"/>
</dbReference>
<dbReference type="InterPro" id="IPR003141">
    <property type="entry name" value="Pol/His_phosphatase_N"/>
</dbReference>
<dbReference type="CDD" id="cd04485">
    <property type="entry name" value="DnaE_OBF"/>
    <property type="match status" value="1"/>
</dbReference>
<dbReference type="NCBIfam" id="NF004226">
    <property type="entry name" value="PRK05673.1"/>
    <property type="match status" value="1"/>
</dbReference>
<dbReference type="Pfam" id="PF17657">
    <property type="entry name" value="DNA_pol3_finger"/>
    <property type="match status" value="1"/>
</dbReference>
<dbReference type="PANTHER" id="PTHR32294">
    <property type="entry name" value="DNA POLYMERASE III SUBUNIT ALPHA"/>
    <property type="match status" value="1"/>
</dbReference>
<evidence type="ECO:0000256" key="5">
    <source>
        <dbReference type="ARBA" id="ARBA00022679"/>
    </source>
</evidence>
<dbReference type="AlphaFoldDB" id="A0A2K9LH82"/>
<dbReference type="InterPro" id="IPR011708">
    <property type="entry name" value="DNA_pol3_alpha_NTPase_dom"/>
</dbReference>
<dbReference type="InterPro" id="IPR048472">
    <property type="entry name" value="DNA_pol_IIIA_C"/>
</dbReference>
<name>A0A2K9LH82_9GAMM</name>
<protein>
    <recommendedName>
        <fullName evidence="3">DNA polymerase III subunit alpha</fullName>
        <ecNumber evidence="2">2.7.7.7</ecNumber>
    </recommendedName>
</protein>
<dbReference type="InterPro" id="IPR016195">
    <property type="entry name" value="Pol/histidinol_Pase-like"/>
</dbReference>
<sequence>MTQPFVHLRIHSEYSLVDGLVRIKPLAKLCSEMNMPALALTDFCNMFALVKFQRSAMDAGLKPIYGADVLLESAQPDEPPTQIVLLAKSLQGYRNLTELVSESYLHGQKLDKAIIARDYLRQKTDGLICLSGGRQAEIGRALLGGKHDKVEQLLAEYSELFPDSFYLELHRTSRQDDETYLHLAVDVAQKFNLPVVATNDVRFLKRDDFEAHETRVCIYEGWTLEDPSREQRYSEEQYLKSPEEMCELFQDIPEAIENTVEIAKRCSFEIPLGTYFLPDYPVPEGMTLDDFIIAESRKGLEQRLAFLYDVNDPGFAEIRKPYDERLQSELDVIIQMGFPGYFLIVADFIQWAKNNGVPVGPGRGSGAGSLVAYVLKITDLDPLEYDLLFERFLNPERVSMPDFDVDFCMDGRDRVIDYVAEKYGRNAVSQIITFGSMAAKAVVRDVGRVQGRSYGFVDRIAKLIPFEVGMTLSKAIEQEPQLQELYDRDEDVRELLDMALKLEGITRNVGKHAGGVVIAPSALTDYVPLYCDEHGNNLVTQFDKDDVEAAGLVKFDFLGLRTLTIVDWALKTINPVLEKQGEPPVDIERIPLDDQASFDLLQRAETTAVFQLESRGMKDLIKRLKPNTFEDIVALVALFRPGPLGSGMVDDFIARKHGRQKVDYPHPDLKPVLDTTYGTILYQEQVMLIPQVLADFTLGGADLLRRAMGKKKADVMAQQRGLFVDGAAKNGIDPKLSGEIFDTMEEFAKYGFNKSHSAAYALVSYQTAWLKAHYPAGFMAAVLSADMHNTDKVVTLIDECRRMKLAIVSPDVNVSEYKFTVGEQEQVVYGLGAIKGLGEGPIEAILEARDANKPFKNLFEFCRRVDLKKLNKRSMEALVRAGALDKLGPDRATLMASLQEAMRYAEQESKNQDLGIMDMFGAVEEEEQPEPEWAKVKPWSDDERLNGEKDTLGLYLTGHPIDQYLEEISHFISCRIADVKPGNTKESRSIVAGLVIAQRVMKNKRGDKMAFLTLDDKSGRLEISIFSDTYEEYKDQLIKDAVLVVEGDVSMDDYSGGLKMVTRKVFGIAQARENYARLISLDIDQSRVGPEFSQQLQAALTPYREGGCKVRIQYARQGAHGRLYLGDDWRISPKPELIKQLEQLCGERTLTVHYR</sequence>
<gene>
    <name evidence="11" type="ORF">Kalk_04515</name>
</gene>
<evidence type="ECO:0000256" key="3">
    <source>
        <dbReference type="ARBA" id="ARBA00019114"/>
    </source>
</evidence>
<dbReference type="InterPro" id="IPR041931">
    <property type="entry name" value="DNA_pol3_alpha_thumb_dom"/>
</dbReference>
<dbReference type="Pfam" id="PF01336">
    <property type="entry name" value="tRNA_anti-codon"/>
    <property type="match status" value="1"/>
</dbReference>
<reference evidence="12" key="1">
    <citation type="submission" date="2017-08" db="EMBL/GenBank/DDBJ databases">
        <title>Direct submision.</title>
        <authorList>
            <person name="Kim S.-J."/>
            <person name="Rhee S.-K."/>
        </authorList>
    </citation>
    <scope>NUCLEOTIDE SEQUENCE [LARGE SCALE GENOMIC DNA]</scope>
    <source>
        <strain evidence="12">GI5</strain>
    </source>
</reference>
<evidence type="ECO:0000313" key="12">
    <source>
        <dbReference type="Proteomes" id="UP000235116"/>
    </source>
</evidence>
<dbReference type="EMBL" id="CP022684">
    <property type="protein sequence ID" value="AUM11726.1"/>
    <property type="molecule type" value="Genomic_DNA"/>
</dbReference>
<dbReference type="KEGG" id="kak:Kalk_04515"/>
<dbReference type="EC" id="2.7.7.7" evidence="2"/>
<dbReference type="GO" id="GO:0008408">
    <property type="term" value="F:3'-5' exonuclease activity"/>
    <property type="evidence" value="ECO:0007669"/>
    <property type="project" value="InterPro"/>
</dbReference>
<dbReference type="GO" id="GO:0003887">
    <property type="term" value="F:DNA-directed DNA polymerase activity"/>
    <property type="evidence" value="ECO:0007669"/>
    <property type="project" value="UniProtKB-KW"/>
</dbReference>
<comment type="catalytic activity">
    <reaction evidence="9">
        <text>DNA(n) + a 2'-deoxyribonucleoside 5'-triphosphate = DNA(n+1) + diphosphate</text>
        <dbReference type="Rhea" id="RHEA:22508"/>
        <dbReference type="Rhea" id="RHEA-COMP:17339"/>
        <dbReference type="Rhea" id="RHEA-COMP:17340"/>
        <dbReference type="ChEBI" id="CHEBI:33019"/>
        <dbReference type="ChEBI" id="CHEBI:61560"/>
        <dbReference type="ChEBI" id="CHEBI:173112"/>
        <dbReference type="EC" id="2.7.7.7"/>
    </reaction>
</comment>
<proteinExistence type="predicted"/>
<evidence type="ECO:0000259" key="10">
    <source>
        <dbReference type="SMART" id="SM00481"/>
    </source>
</evidence>
<keyword evidence="8" id="KW-0239">DNA-directed DNA polymerase</keyword>
<evidence type="ECO:0000313" key="11">
    <source>
        <dbReference type="EMBL" id="AUM11726.1"/>
    </source>
</evidence>
<evidence type="ECO:0000256" key="8">
    <source>
        <dbReference type="ARBA" id="ARBA00022932"/>
    </source>
</evidence>
<dbReference type="InterPro" id="IPR004805">
    <property type="entry name" value="DnaE2/DnaE/PolC"/>
</dbReference>
<dbReference type="GO" id="GO:0005737">
    <property type="term" value="C:cytoplasm"/>
    <property type="evidence" value="ECO:0007669"/>
    <property type="project" value="UniProtKB-SubCell"/>
</dbReference>
<accession>A0A2K9LH82</accession>
<evidence type="ECO:0000256" key="2">
    <source>
        <dbReference type="ARBA" id="ARBA00012417"/>
    </source>
</evidence>
<dbReference type="NCBIfam" id="TIGR00594">
    <property type="entry name" value="polc"/>
    <property type="match status" value="1"/>
</dbReference>
<organism evidence="11 12">
    <name type="scientific">Ketobacter alkanivorans</name>
    <dbReference type="NCBI Taxonomy" id="1917421"/>
    <lineage>
        <taxon>Bacteria</taxon>
        <taxon>Pseudomonadati</taxon>
        <taxon>Pseudomonadota</taxon>
        <taxon>Gammaproteobacteria</taxon>
        <taxon>Pseudomonadales</taxon>
        <taxon>Ketobacteraceae</taxon>
        <taxon>Ketobacter</taxon>
    </lineage>
</organism>
<dbReference type="InterPro" id="IPR049821">
    <property type="entry name" value="PolIIIA_DnaE1_PHP"/>
</dbReference>
<dbReference type="GO" id="GO:0003676">
    <property type="term" value="F:nucleic acid binding"/>
    <property type="evidence" value="ECO:0007669"/>
    <property type="project" value="InterPro"/>
</dbReference>
<dbReference type="Pfam" id="PF02811">
    <property type="entry name" value="PHP"/>
    <property type="match status" value="1"/>
</dbReference>
<dbReference type="RefSeq" id="WP_101893065.1">
    <property type="nucleotide sequence ID" value="NZ_CP022684.1"/>
</dbReference>
<dbReference type="Pfam" id="PF14579">
    <property type="entry name" value="HHH_6"/>
    <property type="match status" value="1"/>
</dbReference>
<keyword evidence="6" id="KW-0548">Nucleotidyltransferase</keyword>
<dbReference type="InterPro" id="IPR004013">
    <property type="entry name" value="PHP_dom"/>
</dbReference>
<dbReference type="InterPro" id="IPR012340">
    <property type="entry name" value="NA-bd_OB-fold"/>
</dbReference>
<keyword evidence="5" id="KW-0808">Transferase</keyword>
<evidence type="ECO:0000256" key="6">
    <source>
        <dbReference type="ARBA" id="ARBA00022695"/>
    </source>
</evidence>
<dbReference type="Gene3D" id="2.40.50.140">
    <property type="entry name" value="Nucleic acid-binding proteins"/>
    <property type="match status" value="1"/>
</dbReference>